<reference evidence="2" key="1">
    <citation type="journal article" date="2021" name="PeerJ">
        <title>Extensive microbial diversity within the chicken gut microbiome revealed by metagenomics and culture.</title>
        <authorList>
            <person name="Gilroy R."/>
            <person name="Ravi A."/>
            <person name="Getino M."/>
            <person name="Pursley I."/>
            <person name="Horton D.L."/>
            <person name="Alikhan N.F."/>
            <person name="Baker D."/>
            <person name="Gharbi K."/>
            <person name="Hall N."/>
            <person name="Watson M."/>
            <person name="Adriaenssens E.M."/>
            <person name="Foster-Nyarko E."/>
            <person name="Jarju S."/>
            <person name="Secka A."/>
            <person name="Antonio M."/>
            <person name="Oren A."/>
            <person name="Chaudhuri R.R."/>
            <person name="La Ragione R."/>
            <person name="Hildebrand F."/>
            <person name="Pallen M.J."/>
        </authorList>
    </citation>
    <scope>NUCLEOTIDE SEQUENCE</scope>
    <source>
        <strain evidence="2">ChiGjej5B5-22894</strain>
    </source>
</reference>
<sequence>MTKRSLPMLGHTRGNRLAITCELKCGSACSHPVPNTSDNRRFRDIVDAAISRRTALGLGGGLTAAVVVGAATAAPAAADHGNPPKGGGKLRFEAIDPVARTVDDMTVPEGYDWTPIIRWGDPLFEDSPEFDLENQTRESQSAQFGYNCDYLNVISDGRSDRSGYLVTNHEYTNENIMFSPQQRTSNRRDVVDAAIAAHGLSIVDLERDKQGEPWSYVRGGRRNRRITGFTPFSVDGPAAGSELLRTVEDPEGRTVLGTLNNCAGGTTPWGTVLSGEENFDQYFIGTGSPEEERIGIAPGPTSRRWDLVHPRFNLNNEGYANEANRFGWIVEIDPEDPESTPVKHTALGRFKHEAGTVTISRDGHAVVYSGDDQADDYVYKFVSSKRYRRGDKAHNMTLLSEGTLYVARFEGDSPAGEIDGSGALPSDGAFDGVGTWVPLARGEESLVPGFTVEEVLVNTRLAADEVGATKMDRPEDVEPNPVTGKVYIALTNNSGRSADEVDEANPVAVPEGGNRDGHVIELIEDDGDHTSESFGWNVLLLAGDPETSETAYFSGFPVEKVSPISCPDNLAFDSHGTLWISTDGQPGKIGYADALHKVTLEGPDRGRVEQFLAVPADAETCGPVIHDRDDSVFVAVQHPGEGGDWGAHTSYFPDFVPEGPLSGDEVAVPRPSVVQVFSTSGHNGHGPGKGKENGKGRGRGRRDAESRRQGRWAESGPRRGEWNDGRGHGHGRGRGGRGD</sequence>
<organism evidence="2 3">
    <name type="scientific">Brachybacterium massiliense</name>
    <dbReference type="NCBI Taxonomy" id="1755098"/>
    <lineage>
        <taxon>Bacteria</taxon>
        <taxon>Bacillati</taxon>
        <taxon>Actinomycetota</taxon>
        <taxon>Actinomycetes</taxon>
        <taxon>Micrococcales</taxon>
        <taxon>Dermabacteraceae</taxon>
        <taxon>Brachybacterium</taxon>
    </lineage>
</organism>
<dbReference type="Proteomes" id="UP000742460">
    <property type="component" value="Unassembled WGS sequence"/>
</dbReference>
<feature type="compositionally biased region" description="Basic and acidic residues" evidence="1">
    <location>
        <begin position="716"/>
        <end position="727"/>
    </location>
</feature>
<feature type="region of interest" description="Disordered" evidence="1">
    <location>
        <begin position="676"/>
        <end position="739"/>
    </location>
</feature>
<name>A0A921SX58_9MICO</name>
<protein>
    <submittedName>
        <fullName evidence="2">PhoX family phosphatase</fullName>
    </submittedName>
</protein>
<feature type="compositionally biased region" description="Basic residues" evidence="1">
    <location>
        <begin position="728"/>
        <end position="739"/>
    </location>
</feature>
<dbReference type="EMBL" id="DYUE01000134">
    <property type="protein sequence ID" value="HJG91147.1"/>
    <property type="molecule type" value="Genomic_DNA"/>
</dbReference>
<evidence type="ECO:0000313" key="2">
    <source>
        <dbReference type="EMBL" id="HJG91147.1"/>
    </source>
</evidence>
<reference evidence="2" key="2">
    <citation type="submission" date="2021-09" db="EMBL/GenBank/DDBJ databases">
        <authorList>
            <person name="Gilroy R."/>
        </authorList>
    </citation>
    <scope>NUCLEOTIDE SEQUENCE</scope>
    <source>
        <strain evidence="2">ChiGjej5B5-22894</strain>
    </source>
</reference>
<dbReference type="PROSITE" id="PS51318">
    <property type="entry name" value="TAT"/>
    <property type="match status" value="1"/>
</dbReference>
<dbReference type="PANTHER" id="PTHR35399">
    <property type="entry name" value="SLR8030 PROTEIN"/>
    <property type="match status" value="1"/>
</dbReference>
<dbReference type="Pfam" id="PF05787">
    <property type="entry name" value="PhoX"/>
    <property type="match status" value="1"/>
</dbReference>
<accession>A0A921SX58</accession>
<evidence type="ECO:0000313" key="3">
    <source>
        <dbReference type="Proteomes" id="UP000742460"/>
    </source>
</evidence>
<gene>
    <name evidence="2" type="ORF">K8V81_05425</name>
</gene>
<proteinExistence type="predicted"/>
<dbReference type="InterPro" id="IPR006311">
    <property type="entry name" value="TAT_signal"/>
</dbReference>
<evidence type="ECO:0000256" key="1">
    <source>
        <dbReference type="SAM" id="MobiDB-lite"/>
    </source>
</evidence>
<comment type="caution">
    <text evidence="2">The sequence shown here is derived from an EMBL/GenBank/DDBJ whole genome shotgun (WGS) entry which is preliminary data.</text>
</comment>
<dbReference type="AlphaFoldDB" id="A0A921SX58"/>
<dbReference type="PANTHER" id="PTHR35399:SF2">
    <property type="entry name" value="DUF839 DOMAIN-CONTAINING PROTEIN"/>
    <property type="match status" value="1"/>
</dbReference>
<dbReference type="SUPFAM" id="SSF63829">
    <property type="entry name" value="Calcium-dependent phosphotriesterase"/>
    <property type="match status" value="1"/>
</dbReference>
<dbReference type="InterPro" id="IPR008557">
    <property type="entry name" value="PhoX"/>
</dbReference>
<feature type="compositionally biased region" description="Basic and acidic residues" evidence="1">
    <location>
        <begin position="689"/>
        <end position="708"/>
    </location>
</feature>